<evidence type="ECO:0000313" key="1">
    <source>
        <dbReference type="EMBL" id="KAI9507493.1"/>
    </source>
</evidence>
<comment type="caution">
    <text evidence="1">The sequence shown here is derived from an EMBL/GenBank/DDBJ whole genome shotgun (WGS) entry which is preliminary data.</text>
</comment>
<accession>A0ACC0U787</accession>
<dbReference type="EMBL" id="JAGFNK010000124">
    <property type="protein sequence ID" value="KAI9507493.1"/>
    <property type="molecule type" value="Genomic_DNA"/>
</dbReference>
<proteinExistence type="predicted"/>
<name>A0ACC0U787_9AGAM</name>
<organism evidence="1 2">
    <name type="scientific">Russula earlei</name>
    <dbReference type="NCBI Taxonomy" id="71964"/>
    <lineage>
        <taxon>Eukaryota</taxon>
        <taxon>Fungi</taxon>
        <taxon>Dikarya</taxon>
        <taxon>Basidiomycota</taxon>
        <taxon>Agaricomycotina</taxon>
        <taxon>Agaricomycetes</taxon>
        <taxon>Russulales</taxon>
        <taxon>Russulaceae</taxon>
        <taxon>Russula</taxon>
    </lineage>
</organism>
<evidence type="ECO:0000313" key="2">
    <source>
        <dbReference type="Proteomes" id="UP001207468"/>
    </source>
</evidence>
<reference evidence="1" key="1">
    <citation type="submission" date="2021-03" db="EMBL/GenBank/DDBJ databases">
        <title>Evolutionary priming and transition to the ectomycorrhizal habit in an iconic lineage of mushroom-forming fungi: is preadaptation a requirement?</title>
        <authorList>
            <consortium name="DOE Joint Genome Institute"/>
            <person name="Looney B.P."/>
            <person name="Miyauchi S."/>
            <person name="Morin E."/>
            <person name="Drula E."/>
            <person name="Courty P.E."/>
            <person name="Chicoki N."/>
            <person name="Fauchery L."/>
            <person name="Kohler A."/>
            <person name="Kuo A."/>
            <person name="LaButti K."/>
            <person name="Pangilinan J."/>
            <person name="Lipzen A."/>
            <person name="Riley R."/>
            <person name="Andreopoulos W."/>
            <person name="He G."/>
            <person name="Johnson J."/>
            <person name="Barry K.W."/>
            <person name="Grigoriev I.V."/>
            <person name="Nagy L."/>
            <person name="Hibbett D."/>
            <person name="Henrissat B."/>
            <person name="Matheny P.B."/>
            <person name="Labbe J."/>
            <person name="Martin A.F."/>
        </authorList>
    </citation>
    <scope>NUCLEOTIDE SEQUENCE</scope>
    <source>
        <strain evidence="1">BPL698</strain>
    </source>
</reference>
<protein>
    <submittedName>
        <fullName evidence="1">Uncharacterized protein</fullName>
    </submittedName>
</protein>
<keyword evidence="2" id="KW-1185">Reference proteome</keyword>
<gene>
    <name evidence="1" type="ORF">F5148DRAFT_1149739</name>
</gene>
<dbReference type="Proteomes" id="UP001207468">
    <property type="component" value="Unassembled WGS sequence"/>
</dbReference>
<sequence length="504" mass="54777">MSPSISKQQTTKTSTAARVALTTGPAASSADARKNKRKHQNTPAGSPNEPDTPLAVTPLSITTISVPVDATYKGSTAPATPIVSYSSTEQSVTPPPLPINSALSDFSISPLSSPSPQSNSTPTWQSTPNGSPTDDITMEDHSIPAPHPLPCEEDTTPKRASPCSPTNSTSDGSTHDLLMSPVTMDTVTRMQNRLEAIAKRTHNKTNNRAPQRDPTDKYTACANFPTVHDAHPAAALDYIDVKCAVDWVQRPGEKLLAIPFDTTTEITKANNLGISGPIPSQDARRAPTSFLIYNLTVSQKDTLLERGVWSSTNLTFRVSSLYPPCPDFLFTIRGFTTHVIGDVQQAVQKVWMDQLTHTFIHDTVNTFDPHDRPSVASSIHQFLNSMRIACLEIKTSGGELAPQFNVYSSGTLITQDDLWFTLRDFLPSRTYTTSLQGDGDNKITPFHCSICHSVDHPRGLCPFPSIKGWNGPNIRPSSNYAPTRGGPPKRGGRGRVPLPYLKRD</sequence>